<dbReference type="Pfam" id="PF07676">
    <property type="entry name" value="PD40"/>
    <property type="match status" value="1"/>
</dbReference>
<dbReference type="PANTHER" id="PTHR42776:SF4">
    <property type="entry name" value="ACYLAMINO-ACID-RELEASING ENZYME"/>
    <property type="match status" value="1"/>
</dbReference>
<keyword evidence="2" id="KW-0378">Hydrolase</keyword>
<evidence type="ECO:0000313" key="6">
    <source>
        <dbReference type="EMBL" id="RFU80095.1"/>
    </source>
</evidence>
<dbReference type="Proteomes" id="UP000266272">
    <property type="component" value="Unassembled WGS sequence"/>
</dbReference>
<evidence type="ECO:0000256" key="2">
    <source>
        <dbReference type="ARBA" id="ARBA00022801"/>
    </source>
</evidence>
<dbReference type="STRING" id="490622.A0A395NVL7"/>
<proteinExistence type="inferred from homology"/>
<dbReference type="EMBL" id="PXOA01000125">
    <property type="protein sequence ID" value="RFU80095.1"/>
    <property type="molecule type" value="Genomic_DNA"/>
</dbReference>
<dbReference type="Pfam" id="PF00326">
    <property type="entry name" value="Peptidase_S9"/>
    <property type="match status" value="1"/>
</dbReference>
<dbReference type="AlphaFoldDB" id="A0A395NVL7"/>
<dbReference type="InterPro" id="IPR011042">
    <property type="entry name" value="6-blade_b-propeller_TolB-like"/>
</dbReference>
<evidence type="ECO:0000256" key="4">
    <source>
        <dbReference type="ARBA" id="ARBA00032829"/>
    </source>
</evidence>
<dbReference type="PANTHER" id="PTHR42776">
    <property type="entry name" value="SERINE PEPTIDASE S9 FAMILY MEMBER"/>
    <property type="match status" value="1"/>
</dbReference>
<name>A0A395NVL7_TRIAR</name>
<reference evidence="6 7" key="1">
    <citation type="journal article" date="2018" name="PLoS Pathog.">
        <title>Evolution of structural diversity of trichothecenes, a family of toxins produced by plant pathogenic and entomopathogenic fungi.</title>
        <authorList>
            <person name="Proctor R.H."/>
            <person name="McCormick S.P."/>
            <person name="Kim H.S."/>
            <person name="Cardoza R.E."/>
            <person name="Stanley A.M."/>
            <person name="Lindo L."/>
            <person name="Kelly A."/>
            <person name="Brown D.W."/>
            <person name="Lee T."/>
            <person name="Vaughan M.M."/>
            <person name="Alexander N.J."/>
            <person name="Busman M."/>
            <person name="Gutierrez S."/>
        </authorList>
    </citation>
    <scope>NUCLEOTIDE SEQUENCE [LARGE SCALE GENOMIC DNA]</scope>
    <source>
        <strain evidence="6 7">IBT 40837</strain>
    </source>
</reference>
<comment type="caution">
    <text evidence="6">The sequence shown here is derived from an EMBL/GenBank/DDBJ whole genome shotgun (WGS) entry which is preliminary data.</text>
</comment>
<gene>
    <name evidence="6" type="ORF">TARUN_2101</name>
</gene>
<comment type="similarity">
    <text evidence="1">Belongs to the peptidase S9C family.</text>
</comment>
<dbReference type="OrthoDB" id="43744at2759"/>
<dbReference type="InterPro" id="IPR029058">
    <property type="entry name" value="AB_hydrolase_fold"/>
</dbReference>
<accession>A0A395NVL7</accession>
<keyword evidence="3" id="KW-0720">Serine protease</keyword>
<keyword evidence="3" id="KW-0645">Protease</keyword>
<dbReference type="Gene3D" id="3.40.50.1820">
    <property type="entry name" value="alpha/beta hydrolase"/>
    <property type="match status" value="1"/>
</dbReference>
<dbReference type="GO" id="GO:0006508">
    <property type="term" value="P:proteolysis"/>
    <property type="evidence" value="ECO:0007669"/>
    <property type="project" value="InterPro"/>
</dbReference>
<evidence type="ECO:0000259" key="5">
    <source>
        <dbReference type="Pfam" id="PF00326"/>
    </source>
</evidence>
<evidence type="ECO:0000256" key="1">
    <source>
        <dbReference type="ARBA" id="ARBA00010040"/>
    </source>
</evidence>
<organism evidence="6 7">
    <name type="scientific">Trichoderma arundinaceum</name>
    <dbReference type="NCBI Taxonomy" id="490622"/>
    <lineage>
        <taxon>Eukaryota</taxon>
        <taxon>Fungi</taxon>
        <taxon>Dikarya</taxon>
        <taxon>Ascomycota</taxon>
        <taxon>Pezizomycotina</taxon>
        <taxon>Sordariomycetes</taxon>
        <taxon>Hypocreomycetidae</taxon>
        <taxon>Hypocreales</taxon>
        <taxon>Hypocreaceae</taxon>
        <taxon>Trichoderma</taxon>
    </lineage>
</organism>
<dbReference type="SUPFAM" id="SSF53474">
    <property type="entry name" value="alpha/beta-Hydrolases"/>
    <property type="match status" value="1"/>
</dbReference>
<dbReference type="InterPro" id="IPR001375">
    <property type="entry name" value="Peptidase_S9_cat"/>
</dbReference>
<keyword evidence="7" id="KW-1185">Reference proteome</keyword>
<dbReference type="GO" id="GO:0004252">
    <property type="term" value="F:serine-type endopeptidase activity"/>
    <property type="evidence" value="ECO:0007669"/>
    <property type="project" value="TreeGrafter"/>
</dbReference>
<dbReference type="InterPro" id="IPR011659">
    <property type="entry name" value="WD40"/>
</dbReference>
<evidence type="ECO:0000256" key="3">
    <source>
        <dbReference type="ARBA" id="ARBA00022825"/>
    </source>
</evidence>
<dbReference type="SUPFAM" id="SSF82171">
    <property type="entry name" value="DPP6 N-terminal domain-like"/>
    <property type="match status" value="1"/>
</dbReference>
<dbReference type="Gene3D" id="2.120.10.30">
    <property type="entry name" value="TolB, C-terminal domain"/>
    <property type="match status" value="1"/>
</dbReference>
<feature type="domain" description="Peptidase S9 prolyl oligopeptidase catalytic" evidence="5">
    <location>
        <begin position="430"/>
        <end position="625"/>
    </location>
</feature>
<protein>
    <recommendedName>
        <fullName evidence="4">Dipeptidyl-peptidase V</fullName>
    </recommendedName>
</protein>
<evidence type="ECO:0000313" key="7">
    <source>
        <dbReference type="Proteomes" id="UP000266272"/>
    </source>
</evidence>
<sequence length="629" mass="68364">MMNTKEDNSHPRRPIAGAQNLTSTDEWNHAHDWFMQLHGPSFGRVSNAEDLRASPDGTRIAFTASIWNSFQEGSPTKRVCLVDVTGESKGIVQCVTQGPNADKLPKWSSDGKILAFLSDRACKGHFRLYAMTIERPAEARLVTTGSLEGVIEDFEWSPDGNVLLYRLAAYGLSISGFEGSGTLVQSGRVSSPEWMPTVKTAAPPSQHRSLWINIWSFCWAGSHHAFALVSTLPTEAGHKESSLVRIDLSNGSEVTLRPRDELLVGMLASTPSGSDVALIESVGSERVKIVGNVVLINSSTHKKTILPSNNVDVGSLAWIGNHRLLAVGLRNMDSVALEIDTSTQEVRELWSTSDSCGGLPGFARATWVPSKGFAVLGDSKMINWQANDGLDLYGRLYLPVAGTAPYRTILYVHGGPFGAFVDNWLGYNNYIPWLVAHGYAVFYPNPRGSVGRGAEFAAAVKGDIGGVDASDLLSGMDYLVEAGLADPSRLDLIGGSYGGYMTTWLVTQTARFAAAVAGSPVSDYKLQWLCGDLRQQIIGDQIYVKDSLAERRSPLANVQFCQTPTLLIAGAKDTCTPPEHARCFHTALMDQGVESICVEYPQEGHGVRSFPAKFDACVRVLDWFNTFCH</sequence>